<name>A0ABR3JK02_9AGAR</name>
<dbReference type="Pfam" id="PF09424">
    <property type="entry name" value="YqeY"/>
    <property type="match status" value="1"/>
</dbReference>
<sequence length="175" mass="19475">MQSFRLTGRVPKLVFNRYRTYASQAPVQSIRERLTSDVKTAMKNKEKLTSTALRAVLSDIYAADKASNDKASESAIISILRKAFVQRNDAAAQFTKAERPDLAEKERLEANVLSKYLPPLLPEADIDRVLKDILASQVETGGNKMGQLMKAFYLQVDKSSVDPKTVKTRAEALLA</sequence>
<comment type="similarity">
    <text evidence="1">Belongs to the AIM41 family.</text>
</comment>
<dbReference type="Gene3D" id="1.10.1510.10">
    <property type="entry name" value="Uncharacterised protein YqeY/AIM41 PF09424, N-terminal domain"/>
    <property type="match status" value="1"/>
</dbReference>
<comment type="caution">
    <text evidence="2">The sequence shown here is derived from an EMBL/GenBank/DDBJ whole genome shotgun (WGS) entry which is preliminary data.</text>
</comment>
<dbReference type="PANTHER" id="PTHR28055:SF1">
    <property type="entry name" value="ALTERED INHERITANCE OF MITOCHONDRIA PROTEIN 41, MITOCHONDRIAL"/>
    <property type="match status" value="1"/>
</dbReference>
<evidence type="ECO:0000313" key="2">
    <source>
        <dbReference type="EMBL" id="KAL0956104.1"/>
    </source>
</evidence>
<reference evidence="3" key="1">
    <citation type="submission" date="2024-06" db="EMBL/GenBank/DDBJ databases">
        <title>Multi-omics analyses provide insights into the biosynthesis of the anticancer antibiotic pleurotin in Hohenbuehelia grisea.</title>
        <authorList>
            <person name="Weaver J.A."/>
            <person name="Alberti F."/>
        </authorList>
    </citation>
    <scope>NUCLEOTIDE SEQUENCE [LARGE SCALE GENOMIC DNA]</scope>
    <source>
        <strain evidence="3">T-177</strain>
    </source>
</reference>
<comment type="subcellular location">
    <subcellularLocation>
        <location evidence="1">Mitochondrion</location>
    </subcellularLocation>
</comment>
<dbReference type="EMBL" id="JASNQZ010000006">
    <property type="protein sequence ID" value="KAL0956104.1"/>
    <property type="molecule type" value="Genomic_DNA"/>
</dbReference>
<dbReference type="InterPro" id="IPR003789">
    <property type="entry name" value="Asn/Gln_tRNA_amidoTrase-B-like"/>
</dbReference>
<dbReference type="InterPro" id="IPR019004">
    <property type="entry name" value="YqeY/Aim41"/>
</dbReference>
<evidence type="ECO:0000313" key="3">
    <source>
        <dbReference type="Proteomes" id="UP001556367"/>
    </source>
</evidence>
<dbReference type="Proteomes" id="UP001556367">
    <property type="component" value="Unassembled WGS sequence"/>
</dbReference>
<proteinExistence type="inferred from homology"/>
<accession>A0ABR3JK02</accession>
<dbReference type="InterPro" id="IPR042184">
    <property type="entry name" value="YqeY/Aim41_N"/>
</dbReference>
<dbReference type="SUPFAM" id="SSF89095">
    <property type="entry name" value="GatB/YqeY motif"/>
    <property type="match status" value="1"/>
</dbReference>
<evidence type="ECO:0000256" key="1">
    <source>
        <dbReference type="RuleBase" id="RU365099"/>
    </source>
</evidence>
<gene>
    <name evidence="1" type="primary">AIM41</name>
    <name evidence="2" type="ORF">HGRIS_002272</name>
</gene>
<protein>
    <recommendedName>
        <fullName evidence="1">Altered inheritance of mitochondria protein 41</fullName>
    </recommendedName>
</protein>
<keyword evidence="1" id="KW-0496">Mitochondrion</keyword>
<dbReference type="PANTHER" id="PTHR28055">
    <property type="entry name" value="ALTERED INHERITANCE OF MITOCHONDRIA PROTEIN 41, MITOCHONDRIAL"/>
    <property type="match status" value="1"/>
</dbReference>
<keyword evidence="3" id="KW-1185">Reference proteome</keyword>
<organism evidence="2 3">
    <name type="scientific">Hohenbuehelia grisea</name>
    <dbReference type="NCBI Taxonomy" id="104357"/>
    <lineage>
        <taxon>Eukaryota</taxon>
        <taxon>Fungi</taxon>
        <taxon>Dikarya</taxon>
        <taxon>Basidiomycota</taxon>
        <taxon>Agaricomycotina</taxon>
        <taxon>Agaricomycetes</taxon>
        <taxon>Agaricomycetidae</taxon>
        <taxon>Agaricales</taxon>
        <taxon>Pleurotineae</taxon>
        <taxon>Pleurotaceae</taxon>
        <taxon>Hohenbuehelia</taxon>
    </lineage>
</organism>